<evidence type="ECO:0000313" key="5">
    <source>
        <dbReference type="Proteomes" id="UP000035021"/>
    </source>
</evidence>
<protein>
    <submittedName>
        <fullName evidence="4">Transposase</fullName>
    </submittedName>
</protein>
<dbReference type="NCBIfam" id="NF033542">
    <property type="entry name" value="transpos_IS110"/>
    <property type="match status" value="1"/>
</dbReference>
<feature type="domain" description="Transposase IS110-like N-terminal" evidence="2">
    <location>
        <begin position="56"/>
        <end position="173"/>
    </location>
</feature>
<dbReference type="PANTHER" id="PTHR33055">
    <property type="entry name" value="TRANSPOSASE FOR INSERTION SEQUENCE ELEMENT IS1111A"/>
    <property type="match status" value="1"/>
</dbReference>
<dbReference type="Proteomes" id="UP000035021">
    <property type="component" value="Unassembled WGS sequence"/>
</dbReference>
<dbReference type="PANTHER" id="PTHR33055:SF16">
    <property type="entry name" value="TRANSPOSASE FOR INSERTION SEQUENCE ELEMENT IS1547"/>
    <property type="match status" value="1"/>
</dbReference>
<evidence type="ECO:0000259" key="3">
    <source>
        <dbReference type="Pfam" id="PF02371"/>
    </source>
</evidence>
<dbReference type="Pfam" id="PF02371">
    <property type="entry name" value="Transposase_20"/>
    <property type="match status" value="1"/>
</dbReference>
<name>A0ABQ0IP03_9ACTN</name>
<comment type="caution">
    <text evidence="4">The sequence shown here is derived from an EMBL/GenBank/DDBJ whole genome shotgun (WGS) entry which is preliminary data.</text>
</comment>
<reference evidence="4 5" key="1">
    <citation type="submission" date="2013-02" db="EMBL/GenBank/DDBJ databases">
        <title>Whole genome shotgun sequence of Gordonia paraffinivorans NBRC 108238.</title>
        <authorList>
            <person name="Isaki-Nakamura S."/>
            <person name="Hosoyama A."/>
            <person name="Tsuchikane K."/>
            <person name="Ando Y."/>
            <person name="Baba S."/>
            <person name="Ohji S."/>
            <person name="Hamada M."/>
            <person name="Tamura T."/>
            <person name="Yamazoe A."/>
            <person name="Yamazaki S."/>
            <person name="Fujita N."/>
        </authorList>
    </citation>
    <scope>NUCLEOTIDE SEQUENCE [LARGE SCALE GENOMIC DNA]</scope>
    <source>
        <strain evidence="4 5">NBRC 108238</strain>
    </source>
</reference>
<feature type="domain" description="Transposase IS116/IS110/IS902 C-terminal" evidence="3">
    <location>
        <begin position="245"/>
        <end position="326"/>
    </location>
</feature>
<sequence>MSSHAPNRGRTSEATAPDVLQRKGCPCPNPCPCDPCLPDRRGPRRGPVPSNGRWLQRAIAWVARRTGADLATLWAIEGVGTYGARLARAAADAGYFVVEAARMNARANRGIGKSDLLDARRIAQAVLPLEDAQLRRPRSDDGVRAALRVLIASRDHINNERTAAINALLALLRVVDLGVDARGTINASQITAIAAWRSRTEELATGIARAEAVRLAKRVRAADEELSAVTRQMTALLKTSPAAGLLDKPGIGPVTAAIAFAAWSHPGRVRSEAAFASLAGVNPIPASSGNTVRHRINRGGDRRLNRALHMAVITRMRMDPDTRVYVEKRIAEGRTLREIRRSLKRYLSRQIYRQLNAATALPTAA</sequence>
<proteinExistence type="predicted"/>
<feature type="region of interest" description="Disordered" evidence="1">
    <location>
        <begin position="1"/>
        <end position="21"/>
    </location>
</feature>
<evidence type="ECO:0000313" key="4">
    <source>
        <dbReference type="EMBL" id="GAC85240.1"/>
    </source>
</evidence>
<organism evidence="4 5">
    <name type="scientific">Gordonia paraffinivorans NBRC 108238</name>
    <dbReference type="NCBI Taxonomy" id="1223543"/>
    <lineage>
        <taxon>Bacteria</taxon>
        <taxon>Bacillati</taxon>
        <taxon>Actinomycetota</taxon>
        <taxon>Actinomycetes</taxon>
        <taxon>Mycobacteriales</taxon>
        <taxon>Gordoniaceae</taxon>
        <taxon>Gordonia</taxon>
    </lineage>
</organism>
<gene>
    <name evidence="4" type="ORF">GP2_032_00100</name>
</gene>
<dbReference type="EMBL" id="BAOQ01000032">
    <property type="protein sequence ID" value="GAC85240.1"/>
    <property type="molecule type" value="Genomic_DNA"/>
</dbReference>
<keyword evidence="5" id="KW-1185">Reference proteome</keyword>
<dbReference type="InterPro" id="IPR002525">
    <property type="entry name" value="Transp_IS110-like_N"/>
</dbReference>
<evidence type="ECO:0000259" key="2">
    <source>
        <dbReference type="Pfam" id="PF01548"/>
    </source>
</evidence>
<dbReference type="InterPro" id="IPR003346">
    <property type="entry name" value="Transposase_20"/>
</dbReference>
<dbReference type="InterPro" id="IPR047650">
    <property type="entry name" value="Transpos_IS110"/>
</dbReference>
<dbReference type="Pfam" id="PF01548">
    <property type="entry name" value="DEDD_Tnp_IS110"/>
    <property type="match status" value="1"/>
</dbReference>
<accession>A0ABQ0IP03</accession>
<evidence type="ECO:0000256" key="1">
    <source>
        <dbReference type="SAM" id="MobiDB-lite"/>
    </source>
</evidence>